<organism evidence="1 2">
    <name type="scientific">Lentinus tigrinus ALCF2SS1-6</name>
    <dbReference type="NCBI Taxonomy" id="1328759"/>
    <lineage>
        <taxon>Eukaryota</taxon>
        <taxon>Fungi</taxon>
        <taxon>Dikarya</taxon>
        <taxon>Basidiomycota</taxon>
        <taxon>Agaricomycotina</taxon>
        <taxon>Agaricomycetes</taxon>
        <taxon>Polyporales</taxon>
        <taxon>Polyporaceae</taxon>
        <taxon>Lentinus</taxon>
    </lineage>
</organism>
<dbReference type="AlphaFoldDB" id="A0A5C2SH04"/>
<keyword evidence="2" id="KW-1185">Reference proteome</keyword>
<dbReference type="Proteomes" id="UP000313359">
    <property type="component" value="Unassembled WGS sequence"/>
</dbReference>
<gene>
    <name evidence="1" type="ORF">L227DRAFT_36804</name>
</gene>
<evidence type="ECO:0000313" key="2">
    <source>
        <dbReference type="Proteomes" id="UP000313359"/>
    </source>
</evidence>
<evidence type="ECO:0000313" key="1">
    <source>
        <dbReference type="EMBL" id="RPD62459.1"/>
    </source>
</evidence>
<name>A0A5C2SH04_9APHY</name>
<dbReference type="OrthoDB" id="3141012at2759"/>
<protein>
    <submittedName>
        <fullName evidence="1">Uncharacterized protein</fullName>
    </submittedName>
</protein>
<sequence>MPSFATAVVTEDSADSVRVALNARFILVAGSPSDTVYALKGRVPDGIDVVLHSDLVITISGTMDRARVDSRAIQSSAIAQHLQNYFHVNGEQLGVRIASRIFVDDDDDGKVKITLSPTRPVLERCSPFVRLSAIELVYACKKPPTPHAYALPQSGSLGDQGDSLLPEDSLSLLAQHSVLQTQLRTPFLPMGSYHWLLRSIASSTSSLCSIWLKNIHSYSVLGANGSTQKSRCQGR</sequence>
<accession>A0A5C2SH04</accession>
<reference evidence="1" key="1">
    <citation type="journal article" date="2018" name="Genome Biol. Evol.">
        <title>Genomics and development of Lentinus tigrinus, a white-rot wood-decaying mushroom with dimorphic fruiting bodies.</title>
        <authorList>
            <person name="Wu B."/>
            <person name="Xu Z."/>
            <person name="Knudson A."/>
            <person name="Carlson A."/>
            <person name="Chen N."/>
            <person name="Kovaka S."/>
            <person name="LaButti K."/>
            <person name="Lipzen A."/>
            <person name="Pennachio C."/>
            <person name="Riley R."/>
            <person name="Schakwitz W."/>
            <person name="Umezawa K."/>
            <person name="Ohm R.A."/>
            <person name="Grigoriev I.V."/>
            <person name="Nagy L.G."/>
            <person name="Gibbons J."/>
            <person name="Hibbett D."/>
        </authorList>
    </citation>
    <scope>NUCLEOTIDE SEQUENCE [LARGE SCALE GENOMIC DNA]</scope>
    <source>
        <strain evidence="1">ALCF2SS1-6</strain>
    </source>
</reference>
<dbReference type="EMBL" id="ML122259">
    <property type="protein sequence ID" value="RPD62459.1"/>
    <property type="molecule type" value="Genomic_DNA"/>
</dbReference>
<proteinExistence type="predicted"/>
<dbReference type="STRING" id="1328759.A0A5C2SH04"/>